<evidence type="ECO:0000256" key="1">
    <source>
        <dbReference type="SAM" id="MobiDB-lite"/>
    </source>
</evidence>
<dbReference type="Pfam" id="PF11692">
    <property type="entry name" value="DUF3289"/>
    <property type="match status" value="1"/>
</dbReference>
<dbReference type="InterPro" id="IPR017483">
    <property type="entry name" value="CHP03034"/>
</dbReference>
<sequence>MGGPCPFSDFDPSSLATSPATSASGHNSAQGKSSAGRQTENEAQEIPLATPVMIFETRRQMDDMDARDMHHGDYDEQTLKEQFDLTDVSAKLNAYTGLKYPDIHTSYGDFGGFNPYSQQPEEYLSLAERSEIMFDEFRDLAKMFSWHGAYKNVIHEMITHMQKNTGEPFSSPLLDQALKEQIEGDDSENSSLKHIKDTLLKNIEWSEGIYPKTKEELLTSEVRRSVLPRFDDFKDYTNGLVITVHDIWSAQITLQSLQVNGNQFTATVHYRVQDHFGLDDADISTWSYRQARIFRLWFVLQRWEQFDFKPFITEMNATITIKGTRA</sequence>
<proteinExistence type="predicted"/>
<keyword evidence="3" id="KW-1185">Reference proteome</keyword>
<comment type="caution">
    <text evidence="2">The sequence shown here is derived from an EMBL/GenBank/DDBJ whole genome shotgun (WGS) entry which is preliminary data.</text>
</comment>
<feature type="compositionally biased region" description="Low complexity" evidence="1">
    <location>
        <begin position="12"/>
        <end position="24"/>
    </location>
</feature>
<feature type="region of interest" description="Disordered" evidence="1">
    <location>
        <begin position="1"/>
        <end position="49"/>
    </location>
</feature>
<accession>A0ABU4IQ59</accession>
<reference evidence="2 3" key="1">
    <citation type="submission" date="2023-11" db="EMBL/GenBank/DDBJ databases">
        <title>Plant-associative lifestyle of Vibrio porteresiae and its evolutionary dynamics.</title>
        <authorList>
            <person name="Rameshkumar N."/>
            <person name="Kirti K."/>
        </authorList>
    </citation>
    <scope>NUCLEOTIDE SEQUENCE [LARGE SCALE GENOMIC DNA]</scope>
    <source>
        <strain evidence="2 3">MSSRF7</strain>
    </source>
</reference>
<gene>
    <name evidence="2" type="ORF">SBX64_01500</name>
</gene>
<evidence type="ECO:0000313" key="2">
    <source>
        <dbReference type="EMBL" id="MDW6091242.1"/>
    </source>
</evidence>
<evidence type="ECO:0000313" key="3">
    <source>
        <dbReference type="Proteomes" id="UP001279860"/>
    </source>
</evidence>
<organism evidence="2 3">
    <name type="scientific">Vibrio rhizosphaerae</name>
    <dbReference type="NCBI Taxonomy" id="398736"/>
    <lineage>
        <taxon>Bacteria</taxon>
        <taxon>Pseudomonadati</taxon>
        <taxon>Pseudomonadota</taxon>
        <taxon>Gammaproteobacteria</taxon>
        <taxon>Vibrionales</taxon>
        <taxon>Vibrionaceae</taxon>
        <taxon>Vibrio</taxon>
    </lineage>
</organism>
<name>A0ABU4IQ59_9VIBR</name>
<dbReference type="NCBIfam" id="TIGR03034">
    <property type="entry name" value="YPO3983 family protein"/>
    <property type="match status" value="1"/>
</dbReference>
<dbReference type="EMBL" id="JAWRCP010000001">
    <property type="protein sequence ID" value="MDW6091242.1"/>
    <property type="molecule type" value="Genomic_DNA"/>
</dbReference>
<feature type="compositionally biased region" description="Polar residues" evidence="1">
    <location>
        <begin position="25"/>
        <end position="38"/>
    </location>
</feature>
<protein>
    <submittedName>
        <fullName evidence="2">DUF3289 family protein</fullName>
    </submittedName>
</protein>
<dbReference type="Proteomes" id="UP001279860">
    <property type="component" value="Unassembled WGS sequence"/>
</dbReference>
<dbReference type="RefSeq" id="WP_318585298.1">
    <property type="nucleotide sequence ID" value="NZ_JAWRCP010000001.1"/>
</dbReference>